<evidence type="ECO:0000256" key="1">
    <source>
        <dbReference type="ARBA" id="ARBA00008645"/>
    </source>
</evidence>
<keyword evidence="5" id="KW-1185">Reference proteome</keyword>
<evidence type="ECO:0000313" key="4">
    <source>
        <dbReference type="EMBL" id="MBE8717668.1"/>
    </source>
</evidence>
<gene>
    <name evidence="4" type="ORF">C4F51_10770</name>
</gene>
<dbReference type="PRINTS" id="PR00111">
    <property type="entry name" value="ABHYDROLASE"/>
</dbReference>
<dbReference type="InterPro" id="IPR050266">
    <property type="entry name" value="AB_hydrolase_sf"/>
</dbReference>
<sequence>MLALHGWLDNSASFSLVAPLLDSLYIVAIDMAGHGQSDHRQTDAPYSILDDIQDIFSIADQLQWQRFSLLGHSRGAIISALAAGTFPERIDRLCLIEGIFPEPVALDAAPEQLANAIKTLRHLESRPLKTFANPAAAGRARQRGMFPLSEQAAHVLAERGIREVEGGFQWSTDQKLLAPSAYKLSREQIVAFMDRIEAQADLILGDKGVTELFPNLLNDVKKFPNIRIHHLAGGHHLHMEEAVAEIAALIRALISTNCPDSGGK</sequence>
<proteinExistence type="inferred from homology"/>
<dbReference type="PANTHER" id="PTHR43798:SF14">
    <property type="entry name" value="SERINE HYDROLASE-LIKE PROTEIN DDB_G0286239"/>
    <property type="match status" value="1"/>
</dbReference>
<dbReference type="Proteomes" id="UP000652567">
    <property type="component" value="Unassembled WGS sequence"/>
</dbReference>
<dbReference type="InterPro" id="IPR029058">
    <property type="entry name" value="AB_hydrolase_fold"/>
</dbReference>
<keyword evidence="2 4" id="KW-0378">Hydrolase</keyword>
<dbReference type="InterPro" id="IPR000073">
    <property type="entry name" value="AB_hydrolase_1"/>
</dbReference>
<dbReference type="SUPFAM" id="SSF53474">
    <property type="entry name" value="alpha/beta-Hydrolases"/>
    <property type="match status" value="1"/>
</dbReference>
<feature type="domain" description="AB hydrolase-1" evidence="3">
    <location>
        <begin position="2"/>
        <end position="156"/>
    </location>
</feature>
<dbReference type="Pfam" id="PF00561">
    <property type="entry name" value="Abhydrolase_1"/>
    <property type="match status" value="1"/>
</dbReference>
<dbReference type="GO" id="GO:0016020">
    <property type="term" value="C:membrane"/>
    <property type="evidence" value="ECO:0007669"/>
    <property type="project" value="TreeGrafter"/>
</dbReference>
<dbReference type="EMBL" id="PRDL01000001">
    <property type="protein sequence ID" value="MBE8717668.1"/>
    <property type="molecule type" value="Genomic_DNA"/>
</dbReference>
<evidence type="ECO:0000313" key="5">
    <source>
        <dbReference type="Proteomes" id="UP000652567"/>
    </source>
</evidence>
<protein>
    <submittedName>
        <fullName evidence="4">Alpha/beta fold hydrolase</fullName>
    </submittedName>
</protein>
<dbReference type="GO" id="GO:0016787">
    <property type="term" value="F:hydrolase activity"/>
    <property type="evidence" value="ECO:0007669"/>
    <property type="project" value="UniProtKB-KW"/>
</dbReference>
<organism evidence="4 5">
    <name type="scientific">Cellvibrio polysaccharolyticus</name>
    <dbReference type="NCBI Taxonomy" id="2082724"/>
    <lineage>
        <taxon>Bacteria</taxon>
        <taxon>Pseudomonadati</taxon>
        <taxon>Pseudomonadota</taxon>
        <taxon>Gammaproteobacteria</taxon>
        <taxon>Cellvibrionales</taxon>
        <taxon>Cellvibrionaceae</taxon>
        <taxon>Cellvibrio</taxon>
    </lineage>
</organism>
<evidence type="ECO:0000256" key="2">
    <source>
        <dbReference type="ARBA" id="ARBA00022801"/>
    </source>
</evidence>
<evidence type="ECO:0000259" key="3">
    <source>
        <dbReference type="Pfam" id="PF00561"/>
    </source>
</evidence>
<comment type="caution">
    <text evidence="4">The sequence shown here is derived from an EMBL/GenBank/DDBJ whole genome shotgun (WGS) entry which is preliminary data.</text>
</comment>
<dbReference type="Gene3D" id="3.40.50.1820">
    <property type="entry name" value="alpha/beta hydrolase"/>
    <property type="match status" value="1"/>
</dbReference>
<dbReference type="PANTHER" id="PTHR43798">
    <property type="entry name" value="MONOACYLGLYCEROL LIPASE"/>
    <property type="match status" value="1"/>
</dbReference>
<dbReference type="AlphaFoldDB" id="A0A928V2N5"/>
<accession>A0A928V2N5</accession>
<comment type="similarity">
    <text evidence="1">Belongs to the AB hydrolase superfamily.</text>
</comment>
<name>A0A928V2N5_9GAMM</name>
<reference evidence="4" key="1">
    <citation type="submission" date="2018-07" db="EMBL/GenBank/DDBJ databases">
        <title>Genome assembly of strain Ka43.</title>
        <authorList>
            <person name="Kukolya J."/>
            <person name="Nagy I."/>
            <person name="Horvath B."/>
            <person name="Toth A."/>
        </authorList>
    </citation>
    <scope>NUCLEOTIDE SEQUENCE</scope>
    <source>
        <strain evidence="4">KB43</strain>
    </source>
</reference>